<keyword evidence="1" id="KW-0175">Coiled coil</keyword>
<evidence type="ECO:0000313" key="3">
    <source>
        <dbReference type="EMBL" id="ETD22197.1"/>
    </source>
</evidence>
<dbReference type="STRING" id="1357400.HMPREF2086_01924"/>
<comment type="caution">
    <text evidence="3">The sequence shown here is derived from an EMBL/GenBank/DDBJ whole genome shotgun (WGS) entry which is preliminary data.</text>
</comment>
<feature type="compositionally biased region" description="Polar residues" evidence="2">
    <location>
        <begin position="320"/>
        <end position="329"/>
    </location>
</feature>
<feature type="coiled-coil region" evidence="1">
    <location>
        <begin position="33"/>
        <end position="60"/>
    </location>
</feature>
<proteinExistence type="predicted"/>
<protein>
    <submittedName>
        <fullName evidence="3">Uncharacterized protein</fullName>
    </submittedName>
</protein>
<dbReference type="PATRIC" id="fig|1357400.3.peg.2609"/>
<feature type="region of interest" description="Disordered" evidence="2">
    <location>
        <begin position="306"/>
        <end position="329"/>
    </location>
</feature>
<accession>V8C538</accession>
<evidence type="ECO:0000256" key="2">
    <source>
        <dbReference type="SAM" id="MobiDB-lite"/>
    </source>
</evidence>
<organism evidence="3 4">
    <name type="scientific">Helicobacter macacae MIT 99-5501</name>
    <dbReference type="NCBI Taxonomy" id="1357400"/>
    <lineage>
        <taxon>Bacteria</taxon>
        <taxon>Pseudomonadati</taxon>
        <taxon>Campylobacterota</taxon>
        <taxon>Epsilonproteobacteria</taxon>
        <taxon>Campylobacterales</taxon>
        <taxon>Helicobacteraceae</taxon>
        <taxon>Helicobacter</taxon>
    </lineage>
</organism>
<name>V8C538_9HELI</name>
<dbReference type="EMBL" id="AZJI01000010">
    <property type="protein sequence ID" value="ETD22197.1"/>
    <property type="molecule type" value="Genomic_DNA"/>
</dbReference>
<gene>
    <name evidence="3" type="ORF">HMPREF2086_01924</name>
</gene>
<dbReference type="Proteomes" id="UP000018731">
    <property type="component" value="Unassembled WGS sequence"/>
</dbReference>
<dbReference type="AlphaFoldDB" id="V8C538"/>
<dbReference type="HOGENOM" id="CLU_844046_0_0_7"/>
<reference evidence="3 4" key="1">
    <citation type="journal article" date="2014" name="Genome Announc.">
        <title>Draft genome sequences of six enterohepatic helicobacter species isolated from humans and one from rhesus macaques.</title>
        <authorList>
            <person name="Shen Z."/>
            <person name="Sheh A."/>
            <person name="Young S.K."/>
            <person name="Abouelliel A."/>
            <person name="Ward D.V."/>
            <person name="Earl A.M."/>
            <person name="Fox J.G."/>
        </authorList>
    </citation>
    <scope>NUCLEOTIDE SEQUENCE [LARGE SCALE GENOMIC DNA]</scope>
    <source>
        <strain evidence="3 4">MIT 99-5501</strain>
    </source>
</reference>
<sequence length="329" mass="37575">MSHITQAQLDNHRIKSKQIIGMRDKIRRILVILEKKTSVHEHLQCEFDTLQNELETLKQGADLDSALPQLQEDIYGGSWYVEKYAAEQTQKINNIHSQAKQNLNTALRLQERQRQILSQSQALIAKEEEAFATENRLLNEQLDALETLRDNTFREDFTIKEVKDCLAKNLSVSIQSMRQAIKERDMTSANFSELRDKIFGIGEEFMSHIQNEEQRYDNLKSIKKALDSIGLDSKARFEPEQNTFIIEGKNFSGERASFAINDLGVRYEFKGYEGDSCFEGSSKVLEILKSIYSIDTSHIKLIEGNPDRIKKSAKPIPAPTHTNTGGHNG</sequence>
<dbReference type="RefSeq" id="WP_023928761.1">
    <property type="nucleotide sequence ID" value="NZ_KI669456.1"/>
</dbReference>
<evidence type="ECO:0000256" key="1">
    <source>
        <dbReference type="SAM" id="Coils"/>
    </source>
</evidence>
<evidence type="ECO:0000313" key="4">
    <source>
        <dbReference type="Proteomes" id="UP000018731"/>
    </source>
</evidence>
<keyword evidence="4" id="KW-1185">Reference proteome</keyword>